<feature type="transmembrane region" description="Helical" evidence="6">
    <location>
        <begin position="251"/>
        <end position="274"/>
    </location>
</feature>
<feature type="transmembrane region" description="Helical" evidence="6">
    <location>
        <begin position="294"/>
        <end position="321"/>
    </location>
</feature>
<dbReference type="GO" id="GO:0022857">
    <property type="term" value="F:transmembrane transporter activity"/>
    <property type="evidence" value="ECO:0007669"/>
    <property type="project" value="InterPro"/>
</dbReference>
<protein>
    <submittedName>
        <fullName evidence="7">Putative arginine/ornithine antiporter YdgI</fullName>
    </submittedName>
</protein>
<comment type="subcellular location">
    <subcellularLocation>
        <location evidence="1">Cell membrane</location>
        <topology evidence="1">Multi-pass membrane protein</topology>
    </subcellularLocation>
</comment>
<feature type="transmembrane region" description="Helical" evidence="6">
    <location>
        <begin position="142"/>
        <end position="160"/>
    </location>
</feature>
<evidence type="ECO:0000256" key="3">
    <source>
        <dbReference type="ARBA" id="ARBA00022692"/>
    </source>
</evidence>
<dbReference type="PANTHER" id="PTHR42770">
    <property type="entry name" value="AMINO ACID TRANSPORTER-RELATED"/>
    <property type="match status" value="1"/>
</dbReference>
<dbReference type="STRING" id="1042163.BRLA_c027710"/>
<keyword evidence="3 6" id="KW-0812">Transmembrane</keyword>
<organism evidence="7 8">
    <name type="scientific">Brevibacillus laterosporus LMG 15441</name>
    <dbReference type="NCBI Taxonomy" id="1042163"/>
    <lineage>
        <taxon>Bacteria</taxon>
        <taxon>Bacillati</taxon>
        <taxon>Bacillota</taxon>
        <taxon>Bacilli</taxon>
        <taxon>Bacillales</taxon>
        <taxon>Paenibacillaceae</taxon>
        <taxon>Brevibacillus</taxon>
    </lineage>
</organism>
<feature type="transmembrane region" description="Helical" evidence="6">
    <location>
        <begin position="89"/>
        <end position="122"/>
    </location>
</feature>
<proteinExistence type="predicted"/>
<dbReference type="KEGG" id="blr:BRLA_c027710"/>
<feature type="transmembrane region" description="Helical" evidence="6">
    <location>
        <begin position="7"/>
        <end position="30"/>
    </location>
</feature>
<dbReference type="EMBL" id="CP007806">
    <property type="protein sequence ID" value="AIG27090.1"/>
    <property type="molecule type" value="Genomic_DNA"/>
</dbReference>
<evidence type="ECO:0000256" key="6">
    <source>
        <dbReference type="SAM" id="Phobius"/>
    </source>
</evidence>
<evidence type="ECO:0000256" key="5">
    <source>
        <dbReference type="ARBA" id="ARBA00023136"/>
    </source>
</evidence>
<dbReference type="PANTHER" id="PTHR42770:SF14">
    <property type="entry name" value="ARGININE_ORNITHINE ANTIPORTER-RELATED"/>
    <property type="match status" value="1"/>
</dbReference>
<name>A0A075RC70_BRELA</name>
<evidence type="ECO:0000256" key="4">
    <source>
        <dbReference type="ARBA" id="ARBA00022989"/>
    </source>
</evidence>
<dbReference type="Gene3D" id="1.20.1740.10">
    <property type="entry name" value="Amino acid/polyamine transporter I"/>
    <property type="match status" value="1"/>
</dbReference>
<dbReference type="InterPro" id="IPR050367">
    <property type="entry name" value="APC_superfamily"/>
</dbReference>
<dbReference type="InterPro" id="IPR002293">
    <property type="entry name" value="AA/rel_permease1"/>
</dbReference>
<evidence type="ECO:0000313" key="7">
    <source>
        <dbReference type="EMBL" id="AIG27090.1"/>
    </source>
</evidence>
<keyword evidence="2" id="KW-1003">Cell membrane</keyword>
<keyword evidence="4 6" id="KW-1133">Transmembrane helix</keyword>
<evidence type="ECO:0000256" key="2">
    <source>
        <dbReference type="ARBA" id="ARBA00022475"/>
    </source>
</evidence>
<reference evidence="7 8" key="1">
    <citation type="journal article" date="2011" name="J. Bacteriol.">
        <title>Genome sequence of Brevibacillus laterosporus LMG 15441, a pathogen of invertebrates.</title>
        <authorList>
            <person name="Djukic M."/>
            <person name="Poehlein A."/>
            <person name="Thurmer A."/>
            <person name="Daniel R."/>
        </authorList>
    </citation>
    <scope>NUCLEOTIDE SEQUENCE [LARGE SCALE GENOMIC DNA]</scope>
    <source>
        <strain evidence="7 8">LMG 15441</strain>
    </source>
</reference>
<feature type="transmembrane region" description="Helical" evidence="6">
    <location>
        <begin position="443"/>
        <end position="461"/>
    </location>
</feature>
<dbReference type="RefSeq" id="WP_003336068.1">
    <property type="nucleotide sequence ID" value="NZ_CP007806.1"/>
</dbReference>
<gene>
    <name evidence="7" type="primary">ydgI</name>
    <name evidence="7" type="ORF">BRLA_c027710</name>
</gene>
<feature type="transmembrane region" description="Helical" evidence="6">
    <location>
        <begin position="351"/>
        <end position="368"/>
    </location>
</feature>
<feature type="transmembrane region" description="Helical" evidence="6">
    <location>
        <begin position="42"/>
        <end position="63"/>
    </location>
</feature>
<feature type="transmembrane region" description="Helical" evidence="6">
    <location>
        <begin position="181"/>
        <end position="201"/>
    </location>
</feature>
<sequence length="465" mass="50255">MTTKKWGAWMLTAIVVGNMVGSGIFMLPGALARIASPLAVTLAWLLTGFGVLLIGLVFGNLAIRRPDLTAGPQSYASALFRNQRRGKVFGFTIAWGYWVANWSGNVAIITTFAGYLSTFFPIMKQTSVLFQIGSFPVETGKLITFLVCTIYLWGTHFILCRNTLVAGRLNFMATATKVVGFVFFMVAALSIFQWSMMGSFYYPMPVAGSTVEHGLLEQVNLAAISTLWAFVGIESASILSSRARSQRDVKIATILGLVIVVCIYVLITLLTMGVLPVEALRHSDKPLADALVAIMGPAGGIVLALLAIFSLVGTTIGWILVGSEVSYQAAQAGMFPKIFEKTNQHGSPAQALLITNLCTQLFVFSTISNTIAGAFTFVITVATLAYLIPYIVSALFQLKLVYTGETYRTGEARARLLDGCIGILATLYSMWVIKTGIADLETLLLGIGLFFSAILIYPFAFKKAV</sequence>
<dbReference type="Proteomes" id="UP000005850">
    <property type="component" value="Chromosome"/>
</dbReference>
<feature type="transmembrane region" description="Helical" evidence="6">
    <location>
        <begin position="374"/>
        <end position="396"/>
    </location>
</feature>
<dbReference type="HOGENOM" id="CLU_007946_1_2_9"/>
<keyword evidence="8" id="KW-1185">Reference proteome</keyword>
<dbReference type="PIRSF" id="PIRSF006060">
    <property type="entry name" value="AA_transporter"/>
    <property type="match status" value="1"/>
</dbReference>
<dbReference type="Pfam" id="PF13520">
    <property type="entry name" value="AA_permease_2"/>
    <property type="match status" value="1"/>
</dbReference>
<evidence type="ECO:0000313" key="8">
    <source>
        <dbReference type="Proteomes" id="UP000005850"/>
    </source>
</evidence>
<accession>A0A075RC70</accession>
<feature type="transmembrane region" description="Helical" evidence="6">
    <location>
        <begin position="221"/>
        <end position="239"/>
    </location>
</feature>
<dbReference type="eggNOG" id="COG0531">
    <property type="taxonomic scope" value="Bacteria"/>
</dbReference>
<keyword evidence="5 6" id="KW-0472">Membrane</keyword>
<feature type="transmembrane region" description="Helical" evidence="6">
    <location>
        <begin position="416"/>
        <end position="437"/>
    </location>
</feature>
<dbReference type="AlphaFoldDB" id="A0A075RC70"/>
<evidence type="ECO:0000256" key="1">
    <source>
        <dbReference type="ARBA" id="ARBA00004651"/>
    </source>
</evidence>
<dbReference type="GO" id="GO:0005886">
    <property type="term" value="C:plasma membrane"/>
    <property type="evidence" value="ECO:0007669"/>
    <property type="project" value="UniProtKB-SubCell"/>
</dbReference>